<dbReference type="Proteomes" id="UP000006702">
    <property type="component" value="Unassembled WGS sequence"/>
</dbReference>
<keyword evidence="2" id="KW-1133">Transmembrane helix</keyword>
<dbReference type="Pfam" id="PF20684">
    <property type="entry name" value="Fung_rhodopsin"/>
    <property type="match status" value="1"/>
</dbReference>
<proteinExistence type="predicted"/>
<evidence type="ECO:0000256" key="2">
    <source>
        <dbReference type="SAM" id="Phobius"/>
    </source>
</evidence>
<feature type="domain" description="Rhodopsin" evidence="3">
    <location>
        <begin position="44"/>
        <end position="278"/>
    </location>
</feature>
<dbReference type="GeneID" id="4589258"/>
<feature type="transmembrane region" description="Helical" evidence="2">
    <location>
        <begin position="20"/>
        <end position="38"/>
    </location>
</feature>
<feature type="transmembrane region" description="Helical" evidence="2">
    <location>
        <begin position="58"/>
        <end position="80"/>
    </location>
</feature>
<dbReference type="OMA" id="MAWHKRV"/>
<keyword evidence="2" id="KW-0472">Membrane</keyword>
<feature type="transmembrane region" description="Helical" evidence="2">
    <location>
        <begin position="133"/>
        <end position="154"/>
    </location>
</feature>
<dbReference type="VEuPathDB" id="FungiDB:NFIA_112980"/>
<feature type="transmembrane region" description="Helical" evidence="2">
    <location>
        <begin position="174"/>
        <end position="198"/>
    </location>
</feature>
<keyword evidence="5" id="KW-1185">Reference proteome</keyword>
<dbReference type="HOGENOM" id="CLU_036632_0_1_1"/>
<feature type="transmembrane region" description="Helical" evidence="2">
    <location>
        <begin position="100"/>
        <end position="121"/>
    </location>
</feature>
<feature type="region of interest" description="Disordered" evidence="1">
    <location>
        <begin position="334"/>
        <end position="370"/>
    </location>
</feature>
<evidence type="ECO:0000259" key="3">
    <source>
        <dbReference type="Pfam" id="PF20684"/>
    </source>
</evidence>
<dbReference type="EMBL" id="DS027692">
    <property type="protein sequence ID" value="EAW20770.1"/>
    <property type="molecule type" value="Genomic_DNA"/>
</dbReference>
<organism evidence="4 5">
    <name type="scientific">Neosartorya fischeri (strain ATCC 1020 / DSM 3700 / CBS 544.65 / FGSC A1164 / JCM 1740 / NRRL 181 / WB 181)</name>
    <name type="common">Aspergillus fischerianus</name>
    <dbReference type="NCBI Taxonomy" id="331117"/>
    <lineage>
        <taxon>Eukaryota</taxon>
        <taxon>Fungi</taxon>
        <taxon>Dikarya</taxon>
        <taxon>Ascomycota</taxon>
        <taxon>Pezizomycotina</taxon>
        <taxon>Eurotiomycetes</taxon>
        <taxon>Eurotiomycetidae</taxon>
        <taxon>Eurotiales</taxon>
        <taxon>Aspergillaceae</taxon>
        <taxon>Aspergillus</taxon>
        <taxon>Aspergillus subgen. Fumigati</taxon>
    </lineage>
</organism>
<dbReference type="AlphaFoldDB" id="A1D8Q9"/>
<feature type="compositionally biased region" description="Polar residues" evidence="1">
    <location>
        <begin position="353"/>
        <end position="365"/>
    </location>
</feature>
<gene>
    <name evidence="4" type="ORF">NFIA_112980</name>
</gene>
<dbReference type="PANTHER" id="PTHR38794:SF3">
    <property type="entry name" value="INTEGRAL MEMBRANE PROTEIN"/>
    <property type="match status" value="1"/>
</dbReference>
<dbReference type="InterPro" id="IPR049326">
    <property type="entry name" value="Rhodopsin_dom_fungi"/>
</dbReference>
<sequence length="387" mass="42654">MEGVSRAPPFASITDSDHGAYLLLVNVSLLIVLAFFIAAKISSSIYLKRRRTTTSFPIYVGTVVAIIQTIILQYAVKYGLGKKQGSLAADSFEKYSKYNYAAQLLHIIPVALSKLSTTLLVHMLTPQRGLQKACLATIGAIGVWTVFALCAIAFQCPLPDAWLYRPDRCTAKGALMYLVAIMNILTDVAVLTLPFFMMHKVQMSQGKRVKILCAFCTRALLVARHRTSYSTLMETQCRLAHNRATGDTPTILNLIRYYIANMYTNLIAACIPTLYHIFAGLHSGLITTRLPDNVELSTRRKGSSYGKQTPLSAEKRRSIYTGFAFGNGDSVVTTNVRTDSREGRLSRIPSDDSGGTSASTKQLTMESRRDGVLKTVDIHVHAEHDSD</sequence>
<keyword evidence="2" id="KW-0812">Transmembrane</keyword>
<dbReference type="PANTHER" id="PTHR38794">
    <property type="entry name" value="INTEGRAL MEMBRANE PROTEIN"/>
    <property type="match status" value="1"/>
</dbReference>
<dbReference type="eggNOG" id="ENOG502SPG6">
    <property type="taxonomic scope" value="Eukaryota"/>
</dbReference>
<protein>
    <recommendedName>
        <fullName evidence="3">Rhodopsin domain-containing protein</fullName>
    </recommendedName>
</protein>
<evidence type="ECO:0000313" key="5">
    <source>
        <dbReference type="Proteomes" id="UP000006702"/>
    </source>
</evidence>
<dbReference type="RefSeq" id="XP_001262667.1">
    <property type="nucleotide sequence ID" value="XM_001262666.1"/>
</dbReference>
<dbReference type="OrthoDB" id="3918601at2759"/>
<evidence type="ECO:0000256" key="1">
    <source>
        <dbReference type="SAM" id="MobiDB-lite"/>
    </source>
</evidence>
<accession>A1D8Q9</accession>
<evidence type="ECO:0000313" key="4">
    <source>
        <dbReference type="EMBL" id="EAW20770.1"/>
    </source>
</evidence>
<reference evidence="5" key="1">
    <citation type="journal article" date="2008" name="PLoS Genet.">
        <title>Genomic islands in the pathogenic filamentous fungus Aspergillus fumigatus.</title>
        <authorList>
            <person name="Fedorova N.D."/>
            <person name="Khaldi N."/>
            <person name="Joardar V.S."/>
            <person name="Maiti R."/>
            <person name="Amedeo P."/>
            <person name="Anderson M.J."/>
            <person name="Crabtree J."/>
            <person name="Silva J.C."/>
            <person name="Badger J.H."/>
            <person name="Albarraq A."/>
            <person name="Angiuoli S."/>
            <person name="Bussey H."/>
            <person name="Bowyer P."/>
            <person name="Cotty P.J."/>
            <person name="Dyer P.S."/>
            <person name="Egan A."/>
            <person name="Galens K."/>
            <person name="Fraser-Liggett C.M."/>
            <person name="Haas B.J."/>
            <person name="Inman J.M."/>
            <person name="Kent R."/>
            <person name="Lemieux S."/>
            <person name="Malavazi I."/>
            <person name="Orvis J."/>
            <person name="Roemer T."/>
            <person name="Ronning C.M."/>
            <person name="Sundaram J.P."/>
            <person name="Sutton G."/>
            <person name="Turner G."/>
            <person name="Venter J.C."/>
            <person name="White O.R."/>
            <person name="Whitty B.R."/>
            <person name="Youngman P."/>
            <person name="Wolfe K.H."/>
            <person name="Goldman G.H."/>
            <person name="Wortman J.R."/>
            <person name="Jiang B."/>
            <person name="Denning D.W."/>
            <person name="Nierman W.C."/>
        </authorList>
    </citation>
    <scope>NUCLEOTIDE SEQUENCE [LARGE SCALE GENOMIC DNA]</scope>
    <source>
        <strain evidence="5">ATCC 1020 / DSM 3700 / CBS 544.65 / FGSC A1164 / JCM 1740 / NRRL 181 / WB 181</strain>
    </source>
</reference>
<dbReference type="KEGG" id="nfi:NFIA_112980"/>
<name>A1D8Q9_NEOFI</name>